<name>A0A8H6A159_PETAA</name>
<reference evidence="4 5" key="1">
    <citation type="submission" date="2019-04" db="EMBL/GenBank/DDBJ databases">
        <title>Aspergillus burnettii sp. nov., novel species from soil in southeast Queensland.</title>
        <authorList>
            <person name="Gilchrist C.L.M."/>
            <person name="Pitt J.I."/>
            <person name="Lange L."/>
            <person name="Lacey H.J."/>
            <person name="Vuong D."/>
            <person name="Midgley D.J."/>
            <person name="Greenfield P."/>
            <person name="Bradbury M."/>
            <person name="Lacey E."/>
            <person name="Busk P.K."/>
            <person name="Pilgaard B."/>
            <person name="Chooi Y.H."/>
            <person name="Piggott A.M."/>
        </authorList>
    </citation>
    <scope>NUCLEOTIDE SEQUENCE [LARGE SCALE GENOMIC DNA]</scope>
    <source>
        <strain evidence="4 5">FRR 5400</strain>
    </source>
</reference>
<evidence type="ECO:0000313" key="4">
    <source>
        <dbReference type="EMBL" id="KAF5858730.1"/>
    </source>
</evidence>
<dbReference type="EMBL" id="SPNV01000193">
    <property type="protein sequence ID" value="KAF5858730.1"/>
    <property type="molecule type" value="Genomic_DNA"/>
</dbReference>
<keyword evidence="5" id="KW-1185">Reference proteome</keyword>
<evidence type="ECO:0000313" key="5">
    <source>
        <dbReference type="Proteomes" id="UP000541154"/>
    </source>
</evidence>
<feature type="transmembrane region" description="Helical" evidence="2">
    <location>
        <begin position="342"/>
        <end position="358"/>
    </location>
</feature>
<organism evidence="4 5">
    <name type="scientific">Petromyces alliaceus</name>
    <name type="common">Aspergillus alliaceus</name>
    <dbReference type="NCBI Taxonomy" id="209559"/>
    <lineage>
        <taxon>Eukaryota</taxon>
        <taxon>Fungi</taxon>
        <taxon>Dikarya</taxon>
        <taxon>Ascomycota</taxon>
        <taxon>Pezizomycotina</taxon>
        <taxon>Eurotiomycetes</taxon>
        <taxon>Eurotiomycetidae</taxon>
        <taxon>Eurotiales</taxon>
        <taxon>Aspergillaceae</taxon>
        <taxon>Aspergillus</taxon>
        <taxon>Aspergillus subgen. Circumdati</taxon>
    </lineage>
</organism>
<dbReference type="AlphaFoldDB" id="A0A8H6A159"/>
<keyword evidence="2" id="KW-0812">Transmembrane</keyword>
<evidence type="ECO:0000256" key="3">
    <source>
        <dbReference type="SAM" id="SignalP"/>
    </source>
</evidence>
<feature type="chain" id="PRO_5034856902" evidence="3">
    <location>
        <begin position="24"/>
        <end position="359"/>
    </location>
</feature>
<dbReference type="Proteomes" id="UP000541154">
    <property type="component" value="Unassembled WGS sequence"/>
</dbReference>
<accession>A0A8H6A159</accession>
<keyword evidence="3" id="KW-0732">Signal</keyword>
<evidence type="ECO:0000256" key="1">
    <source>
        <dbReference type="SAM" id="MobiDB-lite"/>
    </source>
</evidence>
<comment type="caution">
    <text evidence="4">The sequence shown here is derived from an EMBL/GenBank/DDBJ whole genome shotgun (WGS) entry which is preliminary data.</text>
</comment>
<gene>
    <name evidence="4" type="ORF">ETB97_003839</name>
</gene>
<feature type="signal peptide" evidence="3">
    <location>
        <begin position="1"/>
        <end position="23"/>
    </location>
</feature>
<feature type="compositionally biased region" description="Low complexity" evidence="1">
    <location>
        <begin position="36"/>
        <end position="61"/>
    </location>
</feature>
<keyword evidence="2" id="KW-0472">Membrane</keyword>
<protein>
    <submittedName>
        <fullName evidence="4">Uncharacterized protein</fullName>
    </submittedName>
</protein>
<evidence type="ECO:0000256" key="2">
    <source>
        <dbReference type="SAM" id="Phobius"/>
    </source>
</evidence>
<keyword evidence="2" id="KW-1133">Transmembrane helix</keyword>
<feature type="region of interest" description="Disordered" evidence="1">
    <location>
        <begin position="24"/>
        <end position="63"/>
    </location>
</feature>
<sequence>MFPPKALLIRALILLTLASKVVGRRGGGGGDHDSDSNSNSDSNNSDTSSDSGGTSTSGGSSATNCGAEQHRYLYGDDLIPTNVRNWTSEGGSVDGANPTTYDGSFFQGEASLAYNITGTSHCRDAAGTLRLLGYAWVGPVTPYPTGPTNPFIIGFKAWESDKSVEDITDSYAWLNWGKSCTSEPDLVRVITSLAWPASEGRGVREAADVMRIQTESHTAGDRVEFSATSVDGLDIPKYRDKGLVRLPGRVCQSDELSLDWPQGTRMNGSITNTTLDLRLVGKGNTSTDYKYSSSKDEIYIAFELTFSGTFDGVNSTMALDIQPQNETVVKWVKNGAERMKMSWAWVVGIFLVFFCALWP</sequence>
<proteinExistence type="predicted"/>